<dbReference type="Proteomes" id="UP000747542">
    <property type="component" value="Unassembled WGS sequence"/>
</dbReference>
<comment type="caution">
    <text evidence="1">The sequence shown here is derived from an EMBL/GenBank/DDBJ whole genome shotgun (WGS) entry which is preliminary data.</text>
</comment>
<evidence type="ECO:0000313" key="2">
    <source>
        <dbReference type="Proteomes" id="UP000747542"/>
    </source>
</evidence>
<dbReference type="EMBL" id="JAHLQT010042584">
    <property type="protein sequence ID" value="KAG7155210.1"/>
    <property type="molecule type" value="Genomic_DNA"/>
</dbReference>
<accession>A0A8J5ML39</accession>
<name>A0A8J5ML39_HOMAM</name>
<gene>
    <name evidence="1" type="ORF">Hamer_G025545</name>
</gene>
<reference evidence="1" key="1">
    <citation type="journal article" date="2021" name="Sci. Adv.">
        <title>The American lobster genome reveals insights on longevity, neural, and immune adaptations.</title>
        <authorList>
            <person name="Polinski J.M."/>
            <person name="Zimin A.V."/>
            <person name="Clark K.F."/>
            <person name="Kohn A.B."/>
            <person name="Sadowski N."/>
            <person name="Timp W."/>
            <person name="Ptitsyn A."/>
            <person name="Khanna P."/>
            <person name="Romanova D.Y."/>
            <person name="Williams P."/>
            <person name="Greenwood S.J."/>
            <person name="Moroz L.L."/>
            <person name="Walt D.R."/>
            <person name="Bodnar A.G."/>
        </authorList>
    </citation>
    <scope>NUCLEOTIDE SEQUENCE</scope>
    <source>
        <strain evidence="1">GMGI-L3</strain>
    </source>
</reference>
<evidence type="ECO:0000313" key="1">
    <source>
        <dbReference type="EMBL" id="KAG7155210.1"/>
    </source>
</evidence>
<sequence>MIEEFEVLMEMKKSQCDSPPKQMQYIQKAYFTNVQSLKNAINELRNPFTDNSTDLLVLHCRDLADPAVAETVWNLEKLGQELYDSYFYRFARQWPVWGW</sequence>
<proteinExistence type="predicted"/>
<keyword evidence="2" id="KW-1185">Reference proteome</keyword>
<protein>
    <submittedName>
        <fullName evidence="1">Uncharacterized protein</fullName>
    </submittedName>
</protein>
<organism evidence="1 2">
    <name type="scientific">Homarus americanus</name>
    <name type="common">American lobster</name>
    <dbReference type="NCBI Taxonomy" id="6706"/>
    <lineage>
        <taxon>Eukaryota</taxon>
        <taxon>Metazoa</taxon>
        <taxon>Ecdysozoa</taxon>
        <taxon>Arthropoda</taxon>
        <taxon>Crustacea</taxon>
        <taxon>Multicrustacea</taxon>
        <taxon>Malacostraca</taxon>
        <taxon>Eumalacostraca</taxon>
        <taxon>Eucarida</taxon>
        <taxon>Decapoda</taxon>
        <taxon>Pleocyemata</taxon>
        <taxon>Astacidea</taxon>
        <taxon>Nephropoidea</taxon>
        <taxon>Nephropidae</taxon>
        <taxon>Homarus</taxon>
    </lineage>
</organism>
<dbReference type="AlphaFoldDB" id="A0A8J5ML39"/>